<dbReference type="GO" id="GO:0003700">
    <property type="term" value="F:DNA-binding transcription factor activity"/>
    <property type="evidence" value="ECO:0007669"/>
    <property type="project" value="TreeGrafter"/>
</dbReference>
<name>A0A1X3FWT1_9BRAD</name>
<dbReference type="PRINTS" id="PR00455">
    <property type="entry name" value="HTHTETR"/>
</dbReference>
<dbReference type="PROSITE" id="PS50977">
    <property type="entry name" value="HTH_TETR_2"/>
    <property type="match status" value="1"/>
</dbReference>
<dbReference type="InterPro" id="IPR001647">
    <property type="entry name" value="HTH_TetR"/>
</dbReference>
<dbReference type="OrthoDB" id="9805134at2"/>
<reference evidence="4 5" key="1">
    <citation type="submission" date="2017-03" db="EMBL/GenBank/DDBJ databases">
        <title>Whole genome sequences of fourteen strains of Bradyrhizobium canariense and one strain of Bradyrhizobium japonicum isolated from Lupinus (Papilionoideae: Genisteae) species in Algeria.</title>
        <authorList>
            <person name="Crovadore J."/>
            <person name="Chekireb D."/>
            <person name="Brachmann A."/>
            <person name="Chablais R."/>
            <person name="Cochard B."/>
            <person name="Lefort F."/>
        </authorList>
    </citation>
    <scope>NUCLEOTIDE SEQUENCE [LARGE SCALE GENOMIC DNA]</scope>
    <source>
        <strain evidence="4 5">UBMA195</strain>
    </source>
</reference>
<dbReference type="Gene3D" id="1.10.357.10">
    <property type="entry name" value="Tetracycline Repressor, domain 2"/>
    <property type="match status" value="1"/>
</dbReference>
<evidence type="ECO:0000313" key="4">
    <source>
        <dbReference type="EMBL" id="OSJ11821.1"/>
    </source>
</evidence>
<gene>
    <name evidence="4" type="ORF">BSZ18_14055</name>
</gene>
<dbReference type="PANTHER" id="PTHR30055:SF223">
    <property type="entry name" value="HTH-TYPE TRANSCRIPTIONAL REGULATOR UIDR"/>
    <property type="match status" value="1"/>
</dbReference>
<organism evidence="4 5">
    <name type="scientific">Bradyrhizobium canariense</name>
    <dbReference type="NCBI Taxonomy" id="255045"/>
    <lineage>
        <taxon>Bacteria</taxon>
        <taxon>Pseudomonadati</taxon>
        <taxon>Pseudomonadota</taxon>
        <taxon>Alphaproteobacteria</taxon>
        <taxon>Hyphomicrobiales</taxon>
        <taxon>Nitrobacteraceae</taxon>
        <taxon>Bradyrhizobium</taxon>
    </lineage>
</organism>
<comment type="caution">
    <text evidence="4">The sequence shown here is derived from an EMBL/GenBank/DDBJ whole genome shotgun (WGS) entry which is preliminary data.</text>
</comment>
<dbReference type="Pfam" id="PF21351">
    <property type="entry name" value="TetR_C_41"/>
    <property type="match status" value="1"/>
</dbReference>
<evidence type="ECO:0000313" key="5">
    <source>
        <dbReference type="Proteomes" id="UP000193553"/>
    </source>
</evidence>
<dbReference type="EMBL" id="NAFI01000168">
    <property type="protein sequence ID" value="OSJ11821.1"/>
    <property type="molecule type" value="Genomic_DNA"/>
</dbReference>
<keyword evidence="1 2" id="KW-0238">DNA-binding</keyword>
<dbReference type="GO" id="GO:0000976">
    <property type="term" value="F:transcription cis-regulatory region binding"/>
    <property type="evidence" value="ECO:0007669"/>
    <property type="project" value="TreeGrafter"/>
</dbReference>
<dbReference type="SUPFAM" id="SSF46689">
    <property type="entry name" value="Homeodomain-like"/>
    <property type="match status" value="1"/>
</dbReference>
<dbReference type="Proteomes" id="UP000193553">
    <property type="component" value="Unassembled WGS sequence"/>
</dbReference>
<proteinExistence type="predicted"/>
<dbReference type="PANTHER" id="PTHR30055">
    <property type="entry name" value="HTH-TYPE TRANSCRIPTIONAL REGULATOR RUTR"/>
    <property type="match status" value="1"/>
</dbReference>
<evidence type="ECO:0000256" key="1">
    <source>
        <dbReference type="ARBA" id="ARBA00023125"/>
    </source>
</evidence>
<evidence type="ECO:0000256" key="2">
    <source>
        <dbReference type="PROSITE-ProRule" id="PRU00335"/>
    </source>
</evidence>
<feature type="DNA-binding region" description="H-T-H motif" evidence="2">
    <location>
        <begin position="34"/>
        <end position="53"/>
    </location>
</feature>
<accession>A0A1X3FWT1</accession>
<dbReference type="InterPro" id="IPR049484">
    <property type="entry name" value="Rv0078-like_C"/>
</dbReference>
<feature type="domain" description="HTH tetR-type" evidence="3">
    <location>
        <begin position="11"/>
        <end position="71"/>
    </location>
</feature>
<dbReference type="InterPro" id="IPR050109">
    <property type="entry name" value="HTH-type_TetR-like_transc_reg"/>
</dbReference>
<sequence>MAKGKRAEAMAESRAKLIRAARRAFAKQGYAAASMDELTASVGLTRGALYHNFEDKKGLLWAVVEQIDSEMAERLRTAREQAPSLWQGLLAEGTAYIEMALDPEIQRVMLLDGPAVLGDPSKWPGENACLEITMRTIRSLIEQGIVKPVDVEAAGRLLNGAALSAALWVAAADDPPGVLTKAVDAFQALASGLLRKPH</sequence>
<evidence type="ECO:0000259" key="3">
    <source>
        <dbReference type="PROSITE" id="PS50977"/>
    </source>
</evidence>
<dbReference type="InterPro" id="IPR009057">
    <property type="entry name" value="Homeodomain-like_sf"/>
</dbReference>
<protein>
    <submittedName>
        <fullName evidence="4">TetR family transcriptional regulator</fullName>
    </submittedName>
</protein>
<dbReference type="RefSeq" id="WP_085358891.1">
    <property type="nucleotide sequence ID" value="NZ_NAFD01000173.1"/>
</dbReference>
<dbReference type="Pfam" id="PF00440">
    <property type="entry name" value="TetR_N"/>
    <property type="match status" value="1"/>
</dbReference>
<dbReference type="AlphaFoldDB" id="A0A1X3FWT1"/>